<reference evidence="1" key="1">
    <citation type="submission" date="2021-09" db="EMBL/GenBank/DDBJ databases">
        <title>The genome of Mauremys mutica provides insights into the evolution of semi-aquatic lifestyle.</title>
        <authorList>
            <person name="Gong S."/>
            <person name="Gao Y."/>
        </authorList>
    </citation>
    <scope>NUCLEOTIDE SEQUENCE</scope>
    <source>
        <strain evidence="1">MM-2020</strain>
        <tissue evidence="1">Muscle</tissue>
    </source>
</reference>
<name>A0A9D3XR00_9SAUR</name>
<proteinExistence type="predicted"/>
<organism evidence="1 2">
    <name type="scientific">Mauremys mutica</name>
    <name type="common">yellowpond turtle</name>
    <dbReference type="NCBI Taxonomy" id="74926"/>
    <lineage>
        <taxon>Eukaryota</taxon>
        <taxon>Metazoa</taxon>
        <taxon>Chordata</taxon>
        <taxon>Craniata</taxon>
        <taxon>Vertebrata</taxon>
        <taxon>Euteleostomi</taxon>
        <taxon>Archelosauria</taxon>
        <taxon>Testudinata</taxon>
        <taxon>Testudines</taxon>
        <taxon>Cryptodira</taxon>
        <taxon>Durocryptodira</taxon>
        <taxon>Testudinoidea</taxon>
        <taxon>Geoemydidae</taxon>
        <taxon>Geoemydinae</taxon>
        <taxon>Mauremys</taxon>
    </lineage>
</organism>
<comment type="caution">
    <text evidence="1">The sequence shown here is derived from an EMBL/GenBank/DDBJ whole genome shotgun (WGS) entry which is preliminary data.</text>
</comment>
<sequence>MGRHVDTLGGQIGCVHFLATFAVSLLVERAQPHAERVLLLHTLASGTCHPSRTSCTEQGSCLPSNQSVPALEMELSFVSRLIESRGSGPGCQSTSALAPEVLLRLLYCVPSTQLRNKANAFQKESSLFLTQLGG</sequence>
<dbReference type="AlphaFoldDB" id="A0A9D3XR00"/>
<protein>
    <submittedName>
        <fullName evidence="1">Uncharacterized protein</fullName>
    </submittedName>
</protein>
<evidence type="ECO:0000313" key="1">
    <source>
        <dbReference type="EMBL" id="KAH1183788.1"/>
    </source>
</evidence>
<gene>
    <name evidence="1" type="ORF">KIL84_014404</name>
</gene>
<dbReference type="Proteomes" id="UP000827986">
    <property type="component" value="Unassembled WGS sequence"/>
</dbReference>
<evidence type="ECO:0000313" key="2">
    <source>
        <dbReference type="Proteomes" id="UP000827986"/>
    </source>
</evidence>
<accession>A0A9D3XR00</accession>
<keyword evidence="2" id="KW-1185">Reference proteome</keyword>
<dbReference type="EMBL" id="JAHDVG010000465">
    <property type="protein sequence ID" value="KAH1183788.1"/>
    <property type="molecule type" value="Genomic_DNA"/>
</dbReference>